<accession>A0A1B6L7Z2</accession>
<dbReference type="AlphaFoldDB" id="A0A1B6L7Z2"/>
<name>A0A1B6L7Z2_9HEMI</name>
<reference evidence="1" key="1">
    <citation type="submission" date="2015-11" db="EMBL/GenBank/DDBJ databases">
        <title>De novo transcriptome assembly of four potential Pierce s Disease insect vectors from Arizona vineyards.</title>
        <authorList>
            <person name="Tassone E.E."/>
        </authorList>
    </citation>
    <scope>NUCLEOTIDE SEQUENCE</scope>
</reference>
<organism evidence="1">
    <name type="scientific">Graphocephala atropunctata</name>
    <dbReference type="NCBI Taxonomy" id="36148"/>
    <lineage>
        <taxon>Eukaryota</taxon>
        <taxon>Metazoa</taxon>
        <taxon>Ecdysozoa</taxon>
        <taxon>Arthropoda</taxon>
        <taxon>Hexapoda</taxon>
        <taxon>Insecta</taxon>
        <taxon>Pterygota</taxon>
        <taxon>Neoptera</taxon>
        <taxon>Paraneoptera</taxon>
        <taxon>Hemiptera</taxon>
        <taxon>Auchenorrhyncha</taxon>
        <taxon>Membracoidea</taxon>
        <taxon>Cicadellidae</taxon>
        <taxon>Cicadellinae</taxon>
        <taxon>Cicadellini</taxon>
        <taxon>Graphocephala</taxon>
    </lineage>
</organism>
<gene>
    <name evidence="1" type="ORF">g.52061</name>
</gene>
<dbReference type="EMBL" id="GEBQ01020140">
    <property type="protein sequence ID" value="JAT19837.1"/>
    <property type="molecule type" value="Transcribed_RNA"/>
</dbReference>
<sequence length="140" mass="15972">KEANKCLNNSWSPNKSCQTMGNMSELKTIESPFQDSPPAFSSPLQSPVLRTNCGSNKQCTVTFSHQTQDVAVNTSLDLDPIFQLNELTDRCITLEKCLLEERDKFNKLKSKENEFNLSTPQPKDFHTQIILKELQNYKTE</sequence>
<feature type="non-terminal residue" evidence="1">
    <location>
        <position position="1"/>
    </location>
</feature>
<protein>
    <submittedName>
        <fullName evidence="1">Uncharacterized protein</fullName>
    </submittedName>
</protein>
<proteinExistence type="predicted"/>
<feature type="non-terminal residue" evidence="1">
    <location>
        <position position="140"/>
    </location>
</feature>
<evidence type="ECO:0000313" key="1">
    <source>
        <dbReference type="EMBL" id="JAT19837.1"/>
    </source>
</evidence>